<accession>A0AAX0S597</accession>
<keyword evidence="4" id="KW-1185">Reference proteome</keyword>
<organism evidence="2 3">
    <name type="scientific">Peribacillus butanolivorans</name>
    <dbReference type="NCBI Taxonomy" id="421767"/>
    <lineage>
        <taxon>Bacteria</taxon>
        <taxon>Bacillati</taxon>
        <taxon>Bacillota</taxon>
        <taxon>Bacilli</taxon>
        <taxon>Bacillales</taxon>
        <taxon>Bacillaceae</taxon>
        <taxon>Peribacillus</taxon>
    </lineage>
</organism>
<dbReference type="Proteomes" id="UP000260457">
    <property type="component" value="Chromosome"/>
</dbReference>
<dbReference type="KEGG" id="pbut:DTO10_17595"/>
<evidence type="ECO:0000313" key="2">
    <source>
        <dbReference type="EMBL" id="PEJ33923.1"/>
    </source>
</evidence>
<evidence type="ECO:0000313" key="4">
    <source>
        <dbReference type="Proteomes" id="UP000260457"/>
    </source>
</evidence>
<dbReference type="AlphaFoldDB" id="A0AAX0S597"/>
<evidence type="ECO:0000313" key="1">
    <source>
        <dbReference type="EMBL" id="AXN39994.1"/>
    </source>
</evidence>
<proteinExistence type="predicted"/>
<evidence type="ECO:0008006" key="5">
    <source>
        <dbReference type="Google" id="ProtNLM"/>
    </source>
</evidence>
<dbReference type="EMBL" id="CP030926">
    <property type="protein sequence ID" value="AXN39994.1"/>
    <property type="molecule type" value="Genomic_DNA"/>
</dbReference>
<protein>
    <recommendedName>
        <fullName evidence="5">Cold-shock protein</fullName>
    </recommendedName>
</protein>
<sequence>MFFPTIYSANTDERHIVKDKYTCACGARYNVFTMLTRRDLRKISFKHYKEVTCPECKSSIIYKE</sequence>
<name>A0AAX0S597_9BACI</name>
<dbReference type="Proteomes" id="UP000220106">
    <property type="component" value="Unassembled WGS sequence"/>
</dbReference>
<dbReference type="EMBL" id="NUEQ01000015">
    <property type="protein sequence ID" value="PEJ33923.1"/>
    <property type="molecule type" value="Genomic_DNA"/>
</dbReference>
<reference evidence="2 3" key="1">
    <citation type="submission" date="2017-09" db="EMBL/GenBank/DDBJ databases">
        <title>Large-scale bioinformatics analysis of Bacillus genomes uncovers conserved roles of natural products in bacterial physiology.</title>
        <authorList>
            <consortium name="Agbiome Team Llc"/>
            <person name="Bleich R.M."/>
            <person name="Kirk G.J."/>
            <person name="Santa Maria K.C."/>
            <person name="Allen S.E."/>
            <person name="Farag S."/>
            <person name="Shank E.A."/>
            <person name="Bowers A."/>
        </authorList>
    </citation>
    <scope>NUCLEOTIDE SEQUENCE [LARGE SCALE GENOMIC DNA]</scope>
    <source>
        <strain evidence="2 3">AFS003229</strain>
    </source>
</reference>
<reference evidence="1 4" key="2">
    <citation type="submission" date="2018-07" db="EMBL/GenBank/DDBJ databases">
        <title>The molecular basis for the intramolecular migration of carboxyl group in the catabolism of para-hydroxybenzoate via gentisate.</title>
        <authorList>
            <person name="Zhao H."/>
            <person name="Xu Y."/>
            <person name="Lin S."/>
            <person name="Spain J.C."/>
            <person name="Zhou N.-Y."/>
        </authorList>
    </citation>
    <scope>NUCLEOTIDE SEQUENCE [LARGE SCALE GENOMIC DNA]</scope>
    <source>
        <strain evidence="1 4">PHB-7a</strain>
    </source>
</reference>
<evidence type="ECO:0000313" key="3">
    <source>
        <dbReference type="Proteomes" id="UP000220106"/>
    </source>
</evidence>
<gene>
    <name evidence="2" type="ORF">CN689_10805</name>
    <name evidence="1" type="ORF">DTO10_17595</name>
</gene>